<dbReference type="InterPro" id="IPR000917">
    <property type="entry name" value="Sulfatase_N"/>
</dbReference>
<dbReference type="InterPro" id="IPR024607">
    <property type="entry name" value="Sulfatase_CS"/>
</dbReference>
<dbReference type="PANTHER" id="PTHR42693:SF53">
    <property type="entry name" value="ENDO-4-O-SULFATASE"/>
    <property type="match status" value="1"/>
</dbReference>
<organism evidence="7 8">
    <name type="scientific">Rubripirellula lacrimiformis</name>
    <dbReference type="NCBI Taxonomy" id="1930273"/>
    <lineage>
        <taxon>Bacteria</taxon>
        <taxon>Pseudomonadati</taxon>
        <taxon>Planctomycetota</taxon>
        <taxon>Planctomycetia</taxon>
        <taxon>Pirellulales</taxon>
        <taxon>Pirellulaceae</taxon>
        <taxon>Rubripirellula</taxon>
    </lineage>
</organism>
<name>A0A517N5L5_9BACT</name>
<dbReference type="RefSeq" id="WP_145168118.1">
    <property type="nucleotide sequence ID" value="NZ_CP036525.1"/>
</dbReference>
<dbReference type="GO" id="GO:0004065">
    <property type="term" value="F:arylsulfatase activity"/>
    <property type="evidence" value="ECO:0007669"/>
    <property type="project" value="UniProtKB-EC"/>
</dbReference>
<evidence type="ECO:0000256" key="4">
    <source>
        <dbReference type="ARBA" id="ARBA00022837"/>
    </source>
</evidence>
<keyword evidence="5" id="KW-0732">Signal</keyword>
<dbReference type="Pfam" id="PF00884">
    <property type="entry name" value="Sulfatase"/>
    <property type="match status" value="1"/>
</dbReference>
<evidence type="ECO:0000256" key="1">
    <source>
        <dbReference type="ARBA" id="ARBA00008779"/>
    </source>
</evidence>
<accession>A0A517N5L5</accession>
<dbReference type="Gene3D" id="3.30.1120.10">
    <property type="match status" value="1"/>
</dbReference>
<feature type="signal peptide" evidence="5">
    <location>
        <begin position="1"/>
        <end position="21"/>
    </location>
</feature>
<evidence type="ECO:0000256" key="5">
    <source>
        <dbReference type="SAM" id="SignalP"/>
    </source>
</evidence>
<dbReference type="OrthoDB" id="9783154at2"/>
<dbReference type="EC" id="3.1.6.1" evidence="7"/>
<gene>
    <name evidence="7" type="primary">atsA_13</name>
    <name evidence="7" type="ORF">K227x_07890</name>
</gene>
<dbReference type="EMBL" id="CP036525">
    <property type="protein sequence ID" value="QDT02413.1"/>
    <property type="molecule type" value="Genomic_DNA"/>
</dbReference>
<comment type="similarity">
    <text evidence="1">Belongs to the sulfatase family.</text>
</comment>
<feature type="domain" description="Sulfatase N-terminal" evidence="6">
    <location>
        <begin position="33"/>
        <end position="354"/>
    </location>
</feature>
<dbReference type="InterPro" id="IPR050738">
    <property type="entry name" value="Sulfatase"/>
</dbReference>
<evidence type="ECO:0000313" key="8">
    <source>
        <dbReference type="Proteomes" id="UP000318538"/>
    </source>
</evidence>
<evidence type="ECO:0000256" key="3">
    <source>
        <dbReference type="ARBA" id="ARBA00022801"/>
    </source>
</evidence>
<dbReference type="InterPro" id="IPR017850">
    <property type="entry name" value="Alkaline_phosphatase_core_sf"/>
</dbReference>
<dbReference type="Gene3D" id="3.40.720.10">
    <property type="entry name" value="Alkaline Phosphatase, subunit A"/>
    <property type="match status" value="1"/>
</dbReference>
<feature type="chain" id="PRO_5021986157" evidence="5">
    <location>
        <begin position="22"/>
        <end position="620"/>
    </location>
</feature>
<dbReference type="AlphaFoldDB" id="A0A517N5L5"/>
<dbReference type="PROSITE" id="PS00523">
    <property type="entry name" value="SULFATASE_1"/>
    <property type="match status" value="1"/>
</dbReference>
<proteinExistence type="inferred from homology"/>
<dbReference type="CDD" id="cd16146">
    <property type="entry name" value="ARS_like"/>
    <property type="match status" value="1"/>
</dbReference>
<keyword evidence="4" id="KW-0106">Calcium</keyword>
<dbReference type="Proteomes" id="UP000318538">
    <property type="component" value="Chromosome"/>
</dbReference>
<sequence precursor="true">MNPVLKLAFLCAFAIPLPNNACDGQDTTVGSKPNVLVIITDDQGYGEFSCHGNPILQTPHLDRLQAESMRLTDFHVAPMCTPTRGQLMTGIDAVRNGATNVSSGRTLLRPQFPTMGQLFADSGYSSGLFGKWHLGDTSPYRPQDRGFNESVWFPSSHIGSVPDAWANDYFDDTYIHNGNRTTYSGYTTDVLFRESMNWMQQESDAGRPFFCYLATAAAHQPHYVPNQYLPPIQQALDKVRSTLPKLKPEAEEQLVRFLAMCANIDDNMGRLESFLIDRGLRDNTLVVFLTDNGSTFGPKYFNANMTGGKTTLWEGGHRVPCFVRWPAGGLKQPGDVAGLTQVQDLLPTFVELLGLKTPPQTQFDGISLARVLRHEADVPQERMLVINYSRMPFKATSTMPNNNAVVRRQRSGVLWKHWRLIEDTALYNLESDPLQQRNVIDEHPDVVSAMRSHLDTWWDGVKDLANQFEPSVIGHESQNPVLLTACEWADVFIDQQSQVRRGDRKNGQWHLQVASAGRYAFTLNRWPDDSGLGLRDGVDQMKVADGILSEGPAWPVHTARLQIGDQQQTAAVTDDASTVTFEMTLAAGPTTLQTWLDDENGKPICGAYYVNVQRLAPIDP</sequence>
<reference evidence="7 8" key="1">
    <citation type="submission" date="2019-02" db="EMBL/GenBank/DDBJ databases">
        <title>Deep-cultivation of Planctomycetes and their phenomic and genomic characterization uncovers novel biology.</title>
        <authorList>
            <person name="Wiegand S."/>
            <person name="Jogler M."/>
            <person name="Boedeker C."/>
            <person name="Pinto D."/>
            <person name="Vollmers J."/>
            <person name="Rivas-Marin E."/>
            <person name="Kohn T."/>
            <person name="Peeters S.H."/>
            <person name="Heuer A."/>
            <person name="Rast P."/>
            <person name="Oberbeckmann S."/>
            <person name="Bunk B."/>
            <person name="Jeske O."/>
            <person name="Meyerdierks A."/>
            <person name="Storesund J.E."/>
            <person name="Kallscheuer N."/>
            <person name="Luecker S."/>
            <person name="Lage O.M."/>
            <person name="Pohl T."/>
            <person name="Merkel B.J."/>
            <person name="Hornburger P."/>
            <person name="Mueller R.-W."/>
            <person name="Bruemmer F."/>
            <person name="Labrenz M."/>
            <person name="Spormann A.M."/>
            <person name="Op den Camp H."/>
            <person name="Overmann J."/>
            <person name="Amann R."/>
            <person name="Jetten M.S.M."/>
            <person name="Mascher T."/>
            <person name="Medema M.H."/>
            <person name="Devos D.P."/>
            <person name="Kaster A.-K."/>
            <person name="Ovreas L."/>
            <person name="Rohde M."/>
            <person name="Galperin M.Y."/>
            <person name="Jogler C."/>
        </authorList>
    </citation>
    <scope>NUCLEOTIDE SEQUENCE [LARGE SCALE GENOMIC DNA]</scope>
    <source>
        <strain evidence="7 8">K22_7</strain>
    </source>
</reference>
<dbReference type="KEGG" id="rlc:K227x_07890"/>
<keyword evidence="2" id="KW-0479">Metal-binding</keyword>
<dbReference type="GO" id="GO:0046872">
    <property type="term" value="F:metal ion binding"/>
    <property type="evidence" value="ECO:0007669"/>
    <property type="project" value="UniProtKB-KW"/>
</dbReference>
<protein>
    <submittedName>
        <fullName evidence="7">Arylsulfatase</fullName>
        <ecNumber evidence="7">3.1.6.1</ecNumber>
    </submittedName>
</protein>
<keyword evidence="3 7" id="KW-0378">Hydrolase</keyword>
<dbReference type="PANTHER" id="PTHR42693">
    <property type="entry name" value="ARYLSULFATASE FAMILY MEMBER"/>
    <property type="match status" value="1"/>
</dbReference>
<keyword evidence="8" id="KW-1185">Reference proteome</keyword>
<dbReference type="SUPFAM" id="SSF53649">
    <property type="entry name" value="Alkaline phosphatase-like"/>
    <property type="match status" value="1"/>
</dbReference>
<evidence type="ECO:0000313" key="7">
    <source>
        <dbReference type="EMBL" id="QDT02413.1"/>
    </source>
</evidence>
<evidence type="ECO:0000256" key="2">
    <source>
        <dbReference type="ARBA" id="ARBA00022723"/>
    </source>
</evidence>
<evidence type="ECO:0000259" key="6">
    <source>
        <dbReference type="Pfam" id="PF00884"/>
    </source>
</evidence>